<dbReference type="PANTHER" id="PTHR46481:SF10">
    <property type="entry name" value="ZINC FINGER BED DOMAIN-CONTAINING PROTEIN 39"/>
    <property type="match status" value="1"/>
</dbReference>
<evidence type="ECO:0000256" key="2">
    <source>
        <dbReference type="ARBA" id="ARBA00022723"/>
    </source>
</evidence>
<comment type="caution">
    <text evidence="7">The sequence shown here is derived from an EMBL/GenBank/DDBJ whole genome shotgun (WGS) entry which is preliminary data.</text>
</comment>
<organism evidence="7 8">
    <name type="scientific">Allacma fusca</name>
    <dbReference type="NCBI Taxonomy" id="39272"/>
    <lineage>
        <taxon>Eukaryota</taxon>
        <taxon>Metazoa</taxon>
        <taxon>Ecdysozoa</taxon>
        <taxon>Arthropoda</taxon>
        <taxon>Hexapoda</taxon>
        <taxon>Collembola</taxon>
        <taxon>Symphypleona</taxon>
        <taxon>Sminthuridae</taxon>
        <taxon>Allacma</taxon>
    </lineage>
</organism>
<evidence type="ECO:0000256" key="1">
    <source>
        <dbReference type="ARBA" id="ARBA00004123"/>
    </source>
</evidence>
<keyword evidence="4" id="KW-0862">Zinc</keyword>
<reference evidence="7" key="1">
    <citation type="submission" date="2021-06" db="EMBL/GenBank/DDBJ databases">
        <authorList>
            <person name="Hodson N. C."/>
            <person name="Mongue J. A."/>
            <person name="Jaron S. K."/>
        </authorList>
    </citation>
    <scope>NUCLEOTIDE SEQUENCE</scope>
</reference>
<dbReference type="GO" id="GO:0005634">
    <property type="term" value="C:nucleus"/>
    <property type="evidence" value="ECO:0007669"/>
    <property type="project" value="UniProtKB-SubCell"/>
</dbReference>
<evidence type="ECO:0000313" key="7">
    <source>
        <dbReference type="EMBL" id="CAG7733546.1"/>
    </source>
</evidence>
<feature type="region of interest" description="Disordered" evidence="6">
    <location>
        <begin position="417"/>
        <end position="446"/>
    </location>
</feature>
<dbReference type="AlphaFoldDB" id="A0A8J2KE79"/>
<keyword evidence="3" id="KW-0863">Zinc-finger</keyword>
<gene>
    <name evidence="7" type="ORF">AFUS01_LOCUS21985</name>
</gene>
<evidence type="ECO:0000313" key="8">
    <source>
        <dbReference type="Proteomes" id="UP000708208"/>
    </source>
</evidence>
<protein>
    <recommendedName>
        <fullName evidence="9">Transposase</fullName>
    </recommendedName>
</protein>
<dbReference type="Proteomes" id="UP000708208">
    <property type="component" value="Unassembled WGS sequence"/>
</dbReference>
<accession>A0A8J2KE79</accession>
<feature type="compositionally biased region" description="Basic and acidic residues" evidence="6">
    <location>
        <begin position="421"/>
        <end position="439"/>
    </location>
</feature>
<dbReference type="GO" id="GO:0008270">
    <property type="term" value="F:zinc ion binding"/>
    <property type="evidence" value="ECO:0007669"/>
    <property type="project" value="UniProtKB-KW"/>
</dbReference>
<comment type="subcellular location">
    <subcellularLocation>
        <location evidence="1">Nucleus</location>
    </subcellularLocation>
</comment>
<proteinExistence type="predicted"/>
<evidence type="ECO:0000256" key="5">
    <source>
        <dbReference type="ARBA" id="ARBA00023242"/>
    </source>
</evidence>
<dbReference type="OrthoDB" id="8958253at2759"/>
<keyword evidence="5" id="KW-0539">Nucleus</keyword>
<feature type="region of interest" description="Disordered" evidence="6">
    <location>
        <begin position="64"/>
        <end position="91"/>
    </location>
</feature>
<dbReference type="InterPro" id="IPR052035">
    <property type="entry name" value="ZnF_BED_domain_contain"/>
</dbReference>
<name>A0A8J2KE79_9HEXA</name>
<dbReference type="PANTHER" id="PTHR46481">
    <property type="entry name" value="ZINC FINGER BED DOMAIN-CONTAINING PROTEIN 4"/>
    <property type="match status" value="1"/>
</dbReference>
<feature type="non-terminal residue" evidence="7">
    <location>
        <position position="1"/>
    </location>
</feature>
<sequence length="446" mass="50496">MSDQFQESNDPSFRCTEIAVSLGDEGKQKPSRAEDIGKPCSQELLIIINDDGWTRRLEAGDSVNSTTMLPGAPETEGTLKNLRGKMPGRGSTTTRTLDYYFHRMNNDDSSDTSYFDETNPDIYRVDANTVLDPIFLPANPPDEQRISDLSQQCTAVAASRYSLKRKSSVSAVWNHFSKDSVKGLSQCLHCKVWLKSLNASNAKRHLKACNQSHWETVERKDNMCTKDNHIREPKQMKLDFQKTYACNHPKQLALRKKLAILYGCTTISGNVMQTKEFRECFQALDTRIKIPATNTIRKDFQATIASARDKVKKMLKSVKRITISSDIWTKKGNRSSFLGVTATFFYPPLRKKVNVILGVQKFSTVTHTSSDIIREMRKVMAAFEISPKQVWRSITDGASNMTCSHRMDKHIFCQTDATQVEDQHQSKTEKNSSDDEAMHTAENNPI</sequence>
<evidence type="ECO:0000256" key="6">
    <source>
        <dbReference type="SAM" id="MobiDB-lite"/>
    </source>
</evidence>
<dbReference type="EMBL" id="CAJVCH010250873">
    <property type="protein sequence ID" value="CAG7733546.1"/>
    <property type="molecule type" value="Genomic_DNA"/>
</dbReference>
<evidence type="ECO:0000256" key="3">
    <source>
        <dbReference type="ARBA" id="ARBA00022771"/>
    </source>
</evidence>
<evidence type="ECO:0008006" key="9">
    <source>
        <dbReference type="Google" id="ProtNLM"/>
    </source>
</evidence>
<keyword evidence="2" id="KW-0479">Metal-binding</keyword>
<evidence type="ECO:0000256" key="4">
    <source>
        <dbReference type="ARBA" id="ARBA00022833"/>
    </source>
</evidence>
<keyword evidence="8" id="KW-1185">Reference proteome</keyword>